<gene>
    <name evidence="7" type="primary">mltG</name>
    <name evidence="8" type="ORF">SAMN04487997_3494</name>
</gene>
<keyword evidence="1 7" id="KW-1003">Cell membrane</keyword>
<protein>
    <recommendedName>
        <fullName evidence="7">Endolytic murein transglycosylase</fullName>
        <ecNumber evidence="7">4.2.2.29</ecNumber>
    </recommendedName>
    <alternativeName>
        <fullName evidence="7">Peptidoglycan lytic transglycosylase</fullName>
    </alternativeName>
    <alternativeName>
        <fullName evidence="7">Peptidoglycan polymerization terminase</fullName>
    </alternativeName>
</protein>
<dbReference type="STRING" id="529704.SAMN02927913_2092"/>
<dbReference type="OrthoDB" id="9814591at2"/>
<dbReference type="Pfam" id="PF02618">
    <property type="entry name" value="YceG"/>
    <property type="match status" value="1"/>
</dbReference>
<organism evidence="8 9">
    <name type="scientific">Frateuria terrea</name>
    <dbReference type="NCBI Taxonomy" id="529704"/>
    <lineage>
        <taxon>Bacteria</taxon>
        <taxon>Pseudomonadati</taxon>
        <taxon>Pseudomonadota</taxon>
        <taxon>Gammaproteobacteria</taxon>
        <taxon>Lysobacterales</taxon>
        <taxon>Rhodanobacteraceae</taxon>
        <taxon>Frateuria</taxon>
    </lineage>
</organism>
<keyword evidence="2 7" id="KW-0812">Transmembrane</keyword>
<comment type="catalytic activity">
    <reaction evidence="7">
        <text>a peptidoglycan chain = a peptidoglycan chain with N-acetyl-1,6-anhydromuramyl-[peptide] at the reducing end + a peptidoglycan chain with N-acetylglucosamine at the non-reducing end.</text>
        <dbReference type="EC" id="4.2.2.29"/>
    </reaction>
</comment>
<proteinExistence type="inferred from homology"/>
<dbReference type="Gene3D" id="3.30.160.60">
    <property type="entry name" value="Classic Zinc Finger"/>
    <property type="match status" value="1"/>
</dbReference>
<keyword evidence="6 7" id="KW-0961">Cell wall biogenesis/degradation</keyword>
<comment type="function">
    <text evidence="7">Functions as a peptidoglycan terminase that cleaves nascent peptidoglycan strands endolytically to terminate their elongation.</text>
</comment>
<evidence type="ECO:0000313" key="8">
    <source>
        <dbReference type="EMBL" id="SEJ47689.1"/>
    </source>
</evidence>
<evidence type="ECO:0000256" key="3">
    <source>
        <dbReference type="ARBA" id="ARBA00022989"/>
    </source>
</evidence>
<keyword evidence="3 7" id="KW-1133">Transmembrane helix</keyword>
<keyword evidence="4 7" id="KW-0472">Membrane</keyword>
<keyword evidence="5 7" id="KW-0456">Lyase</keyword>
<sequence>MARKKRKGRATGRILMWVLLLAVLAALVAGWYDFERFSRTPLAVGPQRQTLDVERGSNLRGIVVQLRARELTHAPSLYWRVLAERMRVADRLHAGEYALDPGMTPGQLLDAMAAGRVLQRDFTIVDGWTFRQLRSALAKVPTLRQAGARLDDAEIMRRIGAAGEMPEGRFLPETYAYVKGDSDLDILKRAHAAMVRTLAELWPGRAKDLPLDSPYDALILASIVEKETGRADERPKIAGVFVRRLENHMLLQTDPAVIYGMGEAYAGNIRRSDLVADTPYNTYLHAGLPPTPIALPGRPAIDAALHPEPGTALYFVARGDGSHVFASSLAEHNRNVACYQLKRCHD</sequence>
<evidence type="ECO:0000256" key="7">
    <source>
        <dbReference type="HAMAP-Rule" id="MF_02065"/>
    </source>
</evidence>
<comment type="similarity">
    <text evidence="7">Belongs to the transglycosylase MltG family.</text>
</comment>
<evidence type="ECO:0000256" key="4">
    <source>
        <dbReference type="ARBA" id="ARBA00023136"/>
    </source>
</evidence>
<reference evidence="8 9" key="1">
    <citation type="submission" date="2016-10" db="EMBL/GenBank/DDBJ databases">
        <authorList>
            <person name="de Groot N.N."/>
        </authorList>
    </citation>
    <scope>NUCLEOTIDE SEQUENCE [LARGE SCALE GENOMIC DNA]</scope>
    <source>
        <strain evidence="8 9">DSM 26515</strain>
    </source>
</reference>
<dbReference type="Proteomes" id="UP000199420">
    <property type="component" value="Unassembled WGS sequence"/>
</dbReference>
<dbReference type="AlphaFoldDB" id="A0A1H6Z2J2"/>
<evidence type="ECO:0000256" key="6">
    <source>
        <dbReference type="ARBA" id="ARBA00023316"/>
    </source>
</evidence>
<dbReference type="InterPro" id="IPR003770">
    <property type="entry name" value="MLTG-like"/>
</dbReference>
<dbReference type="GO" id="GO:0009252">
    <property type="term" value="P:peptidoglycan biosynthetic process"/>
    <property type="evidence" value="ECO:0007669"/>
    <property type="project" value="UniProtKB-UniRule"/>
</dbReference>
<dbReference type="PANTHER" id="PTHR30518:SF2">
    <property type="entry name" value="ENDOLYTIC MUREIN TRANSGLYCOSYLASE"/>
    <property type="match status" value="1"/>
</dbReference>
<evidence type="ECO:0000313" key="9">
    <source>
        <dbReference type="Proteomes" id="UP000199420"/>
    </source>
</evidence>
<dbReference type="NCBIfam" id="TIGR00247">
    <property type="entry name" value="endolytic transglycosylase MltG"/>
    <property type="match status" value="1"/>
</dbReference>
<dbReference type="PANTHER" id="PTHR30518">
    <property type="entry name" value="ENDOLYTIC MUREIN TRANSGLYCOSYLASE"/>
    <property type="match status" value="1"/>
</dbReference>
<dbReference type="Gene3D" id="3.30.1490.480">
    <property type="entry name" value="Endolytic murein transglycosylase"/>
    <property type="match status" value="1"/>
</dbReference>
<accession>A0A1H6Z2J2</accession>
<keyword evidence="7" id="KW-0997">Cell inner membrane</keyword>
<dbReference type="EMBL" id="FNYC01000009">
    <property type="protein sequence ID" value="SEJ47689.1"/>
    <property type="molecule type" value="Genomic_DNA"/>
</dbReference>
<dbReference type="GO" id="GO:0008932">
    <property type="term" value="F:lytic endotransglycosylase activity"/>
    <property type="evidence" value="ECO:0007669"/>
    <property type="project" value="UniProtKB-UniRule"/>
</dbReference>
<evidence type="ECO:0000256" key="2">
    <source>
        <dbReference type="ARBA" id="ARBA00022692"/>
    </source>
</evidence>
<dbReference type="CDD" id="cd08010">
    <property type="entry name" value="MltG_like"/>
    <property type="match status" value="1"/>
</dbReference>
<feature type="site" description="Important for catalytic activity" evidence="7">
    <location>
        <position position="227"/>
    </location>
</feature>
<keyword evidence="9" id="KW-1185">Reference proteome</keyword>
<dbReference type="RefSeq" id="WP_091336629.1">
    <property type="nucleotide sequence ID" value="NZ_FNYC01000009.1"/>
</dbReference>
<dbReference type="HAMAP" id="MF_02065">
    <property type="entry name" value="MltG"/>
    <property type="match status" value="1"/>
</dbReference>
<dbReference type="EC" id="4.2.2.29" evidence="7"/>
<name>A0A1H6Z2J2_9GAMM</name>
<evidence type="ECO:0000256" key="1">
    <source>
        <dbReference type="ARBA" id="ARBA00022475"/>
    </source>
</evidence>
<dbReference type="GO" id="GO:0005886">
    <property type="term" value="C:plasma membrane"/>
    <property type="evidence" value="ECO:0007669"/>
    <property type="project" value="UniProtKB-UniRule"/>
</dbReference>
<evidence type="ECO:0000256" key="5">
    <source>
        <dbReference type="ARBA" id="ARBA00023239"/>
    </source>
</evidence>
<dbReference type="GO" id="GO:0071555">
    <property type="term" value="P:cell wall organization"/>
    <property type="evidence" value="ECO:0007669"/>
    <property type="project" value="UniProtKB-KW"/>
</dbReference>